<dbReference type="InterPro" id="IPR004805">
    <property type="entry name" value="DnaE2/DnaE/PolC"/>
</dbReference>
<evidence type="ECO:0000256" key="1">
    <source>
        <dbReference type="ARBA" id="ARBA00004496"/>
    </source>
</evidence>
<comment type="catalytic activity">
    <reaction evidence="10">
        <text>DNA(n) + a 2'-deoxyribonucleoside 5'-triphosphate = DNA(n+1) + diphosphate</text>
        <dbReference type="Rhea" id="RHEA:22508"/>
        <dbReference type="Rhea" id="RHEA-COMP:17339"/>
        <dbReference type="Rhea" id="RHEA-COMP:17340"/>
        <dbReference type="ChEBI" id="CHEBI:33019"/>
        <dbReference type="ChEBI" id="CHEBI:61560"/>
        <dbReference type="ChEBI" id="CHEBI:173112"/>
        <dbReference type="EC" id="2.7.7.7"/>
    </reaction>
</comment>
<dbReference type="NCBIfam" id="NF004226">
    <property type="entry name" value="PRK05673.1"/>
    <property type="match status" value="1"/>
</dbReference>
<dbReference type="Pfam" id="PF01336">
    <property type="entry name" value="tRNA_anti-codon"/>
    <property type="match status" value="1"/>
</dbReference>
<dbReference type="GO" id="GO:0003676">
    <property type="term" value="F:nucleic acid binding"/>
    <property type="evidence" value="ECO:0007669"/>
    <property type="project" value="InterPro"/>
</dbReference>
<dbReference type="NCBIfam" id="NF005298">
    <property type="entry name" value="PRK06826.1"/>
    <property type="match status" value="1"/>
</dbReference>
<comment type="subcellular location">
    <subcellularLocation>
        <location evidence="1">Cytoplasm</location>
    </subcellularLocation>
</comment>
<dbReference type="InterPro" id="IPR016195">
    <property type="entry name" value="Pol/histidinol_Pase-like"/>
</dbReference>
<evidence type="ECO:0000313" key="13">
    <source>
        <dbReference type="Proteomes" id="UP000251634"/>
    </source>
</evidence>
<name>A0A329TR95_9FIRM</name>
<dbReference type="Pfam" id="PF17657">
    <property type="entry name" value="DNA_pol3_finger"/>
    <property type="match status" value="1"/>
</dbReference>
<dbReference type="GO" id="GO:0006260">
    <property type="term" value="P:DNA replication"/>
    <property type="evidence" value="ECO:0007669"/>
    <property type="project" value="UniProtKB-KW"/>
</dbReference>
<dbReference type="RefSeq" id="WP_112114862.1">
    <property type="nucleotide sequence ID" value="NZ_PRKZ01000001.1"/>
</dbReference>
<dbReference type="InterPro" id="IPR004365">
    <property type="entry name" value="NA-bd_OB_tRNA"/>
</dbReference>
<dbReference type="Pfam" id="PF07733">
    <property type="entry name" value="DNA_pol3_alpha"/>
    <property type="match status" value="1"/>
</dbReference>
<dbReference type="GO" id="GO:0003887">
    <property type="term" value="F:DNA-directed DNA polymerase activity"/>
    <property type="evidence" value="ECO:0007669"/>
    <property type="project" value="UniProtKB-KW"/>
</dbReference>
<dbReference type="InterPro" id="IPR004013">
    <property type="entry name" value="PHP_dom"/>
</dbReference>
<dbReference type="GO" id="GO:0005737">
    <property type="term" value="C:cytoplasm"/>
    <property type="evidence" value="ECO:0007669"/>
    <property type="project" value="UniProtKB-SubCell"/>
</dbReference>
<dbReference type="EC" id="2.7.7.7" evidence="3"/>
<dbReference type="AlphaFoldDB" id="A0A329TR95"/>
<evidence type="ECO:0000259" key="11">
    <source>
        <dbReference type="SMART" id="SM00481"/>
    </source>
</evidence>
<dbReference type="Gene3D" id="3.20.20.140">
    <property type="entry name" value="Metal-dependent hydrolases"/>
    <property type="match status" value="1"/>
</dbReference>
<dbReference type="InterPro" id="IPR011708">
    <property type="entry name" value="DNA_pol3_alpha_NTPase_dom"/>
</dbReference>
<evidence type="ECO:0000256" key="10">
    <source>
        <dbReference type="ARBA" id="ARBA00049244"/>
    </source>
</evidence>
<keyword evidence="7" id="KW-0235">DNA replication</keyword>
<keyword evidence="6" id="KW-0548">Nucleotidyltransferase</keyword>
<proteinExistence type="inferred from homology"/>
<dbReference type="InterPro" id="IPR029460">
    <property type="entry name" value="DNAPol_HHH"/>
</dbReference>
<dbReference type="CDD" id="cd04485">
    <property type="entry name" value="DnaE_OBF"/>
    <property type="match status" value="1"/>
</dbReference>
<organism evidence="12 13">
    <name type="scientific">Faecalibacterium prausnitzii</name>
    <dbReference type="NCBI Taxonomy" id="853"/>
    <lineage>
        <taxon>Bacteria</taxon>
        <taxon>Bacillati</taxon>
        <taxon>Bacillota</taxon>
        <taxon>Clostridia</taxon>
        <taxon>Eubacteriales</taxon>
        <taxon>Oscillospiraceae</taxon>
        <taxon>Faecalibacterium</taxon>
    </lineage>
</organism>
<dbReference type="Pfam" id="PF02811">
    <property type="entry name" value="PHP"/>
    <property type="match status" value="1"/>
</dbReference>
<dbReference type="Gene3D" id="1.10.150.870">
    <property type="match status" value="1"/>
</dbReference>
<evidence type="ECO:0000256" key="7">
    <source>
        <dbReference type="ARBA" id="ARBA00022705"/>
    </source>
</evidence>
<dbReference type="Pfam" id="PF14579">
    <property type="entry name" value="HHH_6"/>
    <property type="match status" value="1"/>
</dbReference>
<evidence type="ECO:0000256" key="3">
    <source>
        <dbReference type="ARBA" id="ARBA00012417"/>
    </source>
</evidence>
<dbReference type="InterPro" id="IPR041931">
    <property type="entry name" value="DNA_pol3_alpha_thumb_dom"/>
</dbReference>
<dbReference type="InterPro" id="IPR040982">
    <property type="entry name" value="DNA_pol3_finger"/>
</dbReference>
<keyword evidence="8" id="KW-0239">DNA-directed DNA polymerase</keyword>
<evidence type="ECO:0000256" key="8">
    <source>
        <dbReference type="ARBA" id="ARBA00022932"/>
    </source>
</evidence>
<dbReference type="Gene3D" id="1.10.10.1600">
    <property type="entry name" value="Bacterial DNA polymerase III alpha subunit, thumb domain"/>
    <property type="match status" value="1"/>
</dbReference>
<dbReference type="NCBIfam" id="TIGR00594">
    <property type="entry name" value="polc"/>
    <property type="match status" value="1"/>
</dbReference>
<dbReference type="EMBL" id="PRKZ01000001">
    <property type="protein sequence ID" value="RAW52311.1"/>
    <property type="molecule type" value="Genomic_DNA"/>
</dbReference>
<reference evidence="12 13" key="1">
    <citation type="submission" date="2018-02" db="EMBL/GenBank/DDBJ databases">
        <title>Complete genome sequencing of Faecalibacterium prausnitzii strains isolated from the human gut.</title>
        <authorList>
            <person name="Fitzgerald B.C."/>
            <person name="Shkoporov A.N."/>
            <person name="Ross P.R."/>
            <person name="Hill C."/>
        </authorList>
    </citation>
    <scope>NUCLEOTIDE SEQUENCE [LARGE SCALE GENOMIC DNA]</scope>
    <source>
        <strain evidence="12 13">APC942/8-14-2</strain>
    </source>
</reference>
<dbReference type="CDD" id="cd12113">
    <property type="entry name" value="PHP_PolIIIA_DnaE3"/>
    <property type="match status" value="1"/>
</dbReference>
<evidence type="ECO:0000256" key="5">
    <source>
        <dbReference type="ARBA" id="ARBA00022679"/>
    </source>
</evidence>
<keyword evidence="5" id="KW-0808">Transferase</keyword>
<comment type="caution">
    <text evidence="12">The sequence shown here is derived from an EMBL/GenBank/DDBJ whole genome shotgun (WGS) entry which is preliminary data.</text>
</comment>
<accession>A0A329TR95</accession>
<evidence type="ECO:0000256" key="9">
    <source>
        <dbReference type="ARBA" id="ARBA00025611"/>
    </source>
</evidence>
<protein>
    <recommendedName>
        <fullName evidence="4">DNA polymerase III subunit alpha</fullName>
        <ecNumber evidence="3">2.7.7.7</ecNumber>
    </recommendedName>
</protein>
<feature type="domain" description="Polymerase/histidinol phosphatase N-terminal" evidence="11">
    <location>
        <begin position="15"/>
        <end position="82"/>
    </location>
</feature>
<dbReference type="PANTHER" id="PTHR32294:SF0">
    <property type="entry name" value="DNA POLYMERASE III SUBUNIT ALPHA"/>
    <property type="match status" value="1"/>
</dbReference>
<evidence type="ECO:0000313" key="12">
    <source>
        <dbReference type="EMBL" id="RAW52311.1"/>
    </source>
</evidence>
<dbReference type="SUPFAM" id="SSF89550">
    <property type="entry name" value="PHP domain-like"/>
    <property type="match status" value="1"/>
</dbReference>
<gene>
    <name evidence="12" type="ORF">C4N25_02580</name>
</gene>
<dbReference type="PANTHER" id="PTHR32294">
    <property type="entry name" value="DNA POLYMERASE III SUBUNIT ALPHA"/>
    <property type="match status" value="1"/>
</dbReference>
<evidence type="ECO:0000256" key="2">
    <source>
        <dbReference type="ARBA" id="ARBA00009496"/>
    </source>
</evidence>
<evidence type="ECO:0000256" key="6">
    <source>
        <dbReference type="ARBA" id="ARBA00022695"/>
    </source>
</evidence>
<evidence type="ECO:0000256" key="4">
    <source>
        <dbReference type="ARBA" id="ARBA00019114"/>
    </source>
</evidence>
<comment type="function">
    <text evidence="9">DNA polymerase III is a complex, multichain enzyme responsible for most of the replicative synthesis in bacteria. This DNA polymerase also exhibits 3' to 5' exonuclease activity. The alpha chain is the DNA polymerase.</text>
</comment>
<dbReference type="Proteomes" id="UP000251634">
    <property type="component" value="Unassembled WGS sequence"/>
</dbReference>
<sequence length="1173" mass="131978">MTEPSENNKQGRDFVHLHIHTEYSLLDGACRIDQLMDRVKECGQTAIACTDHGVMYGCVQFYKAAKKAGIKPIIGCEVYVATRTRFDKVNKIDGNNHLILLCKNETGYKNLCKMVSAAFVEGFYSKPRVDKQLLEQYHEGLICLSACLAGEIPQAILAGDYERAKSSALWYQELFGVGNYYIELQDHGLEEDNIVLPQLIKLARETRIPMAATNDSHYLRKEDAKMQAILLCIQTGKTMQDADRMEFQTDEFYVKTTDEMYDLFAMVPEACSNTRIIADQCNFDFDFGHTKIPYYKAPGGMDNQDFFEKLCWEGLERRYGPDVPQANKDRLSYEIGVIKTMGYTNYYLIVWDYVNYAKSQGIPVGPGRGSGAGSIAAYSVGITDIDPIRYNLIFERFLNPERVSMPDFDVDFCYERRQEVIDYVNRKYGADHVAQIVTFGTMAARNAIRDVGRVLGMPYQSVDVVAKQVPMELKMTLKRALEVSPELKRMYDTDPQVTELIDTALKVEGMPRHASTHAAGVVITPEPTDYYLPLATNDGLPVTQFNMTEIEEMGLLKMDFLGLRTLTVIRDAELAVQKKDPTFAIAKLDYDDPETYQMLSRGETEGVFQLESSGMKQVLMGLQPQNLEDVIALISLYRPGPMDSIPTYLRNRHEPDKISYKTPQLAHILDVTNGCIVYQEQVMQIFRELAGFSFGQADNVRRAMSKKKHAVMEAEREHFVHGCTDPGNQCPGCVANGISEKVANEIYDEMSSFASYAFNKSHAACYAYVAFQTAYLKCHYPSEFMAALLTSVLDNTDKVIEYSGECARLGIKVLPPDVNVSGGGFTADANGQIRFGLNAVKNVGRNLIEQVVEKRQGKPYTSLYDFCKRMYGNELNRRAVESLIKAGAFDRMGVNRHSLVEAVDGIIKSVESDNKRNLDGQLDLFSVMSGLNAAGSENADSYEIKAFPEYSHTELLQQEKEVSGLYLSGHPLDAYREQSARFASHAIKALTGEDAHVLDNSHVRIVCTIVKNRMMTTKSNTMMAFTSVEDLTGTMEVIVFPRVLDTFRDSIKENAVVVIEGRLSVREDEPAKLMAESILPIEGYDPKHPQANKPNLMRDATQRLYIRLPSRTCPEYAKVINLLEIFDGDMPVIFYLEDTKQKLAAPRRLYTSGHPLFFQELKRVVGACNVATK</sequence>
<dbReference type="SMART" id="SM00481">
    <property type="entry name" value="POLIIIAc"/>
    <property type="match status" value="1"/>
</dbReference>
<dbReference type="InterPro" id="IPR003141">
    <property type="entry name" value="Pol/His_phosphatase_N"/>
</dbReference>
<dbReference type="GO" id="GO:0008408">
    <property type="term" value="F:3'-5' exonuclease activity"/>
    <property type="evidence" value="ECO:0007669"/>
    <property type="project" value="InterPro"/>
</dbReference>
<comment type="similarity">
    <text evidence="2">Belongs to the DNA polymerase type-C family. DnaE subfamily.</text>
</comment>